<protein>
    <submittedName>
        <fullName evidence="2">Uncharacterized protein</fullName>
    </submittedName>
</protein>
<feature type="transmembrane region" description="Helical" evidence="1">
    <location>
        <begin position="35"/>
        <end position="58"/>
    </location>
</feature>
<dbReference type="Proteomes" id="UP001153709">
    <property type="component" value="Chromosome 2"/>
</dbReference>
<evidence type="ECO:0000313" key="3">
    <source>
        <dbReference type="Proteomes" id="UP001153709"/>
    </source>
</evidence>
<keyword evidence="1" id="KW-0812">Transmembrane</keyword>
<reference evidence="2" key="1">
    <citation type="submission" date="2022-01" db="EMBL/GenBank/DDBJ databases">
        <authorList>
            <person name="King R."/>
        </authorList>
    </citation>
    <scope>NUCLEOTIDE SEQUENCE</scope>
</reference>
<gene>
    <name evidence="2" type="ORF">DIABBA_LOCUS3135</name>
</gene>
<keyword evidence="1" id="KW-0472">Membrane</keyword>
<evidence type="ECO:0000256" key="1">
    <source>
        <dbReference type="SAM" id="Phobius"/>
    </source>
</evidence>
<feature type="transmembrane region" description="Helical" evidence="1">
    <location>
        <begin position="12"/>
        <end position="29"/>
    </location>
</feature>
<accession>A0A9N9X8N3</accession>
<evidence type="ECO:0000313" key="2">
    <source>
        <dbReference type="EMBL" id="CAG9829301.1"/>
    </source>
</evidence>
<organism evidence="2 3">
    <name type="scientific">Diabrotica balteata</name>
    <name type="common">Banded cucumber beetle</name>
    <dbReference type="NCBI Taxonomy" id="107213"/>
    <lineage>
        <taxon>Eukaryota</taxon>
        <taxon>Metazoa</taxon>
        <taxon>Ecdysozoa</taxon>
        <taxon>Arthropoda</taxon>
        <taxon>Hexapoda</taxon>
        <taxon>Insecta</taxon>
        <taxon>Pterygota</taxon>
        <taxon>Neoptera</taxon>
        <taxon>Endopterygota</taxon>
        <taxon>Coleoptera</taxon>
        <taxon>Polyphaga</taxon>
        <taxon>Cucujiformia</taxon>
        <taxon>Chrysomeloidea</taxon>
        <taxon>Chrysomelidae</taxon>
        <taxon>Galerucinae</taxon>
        <taxon>Diabroticina</taxon>
        <taxon>Diabroticites</taxon>
        <taxon>Diabrotica</taxon>
    </lineage>
</organism>
<name>A0A9N9X8N3_DIABA</name>
<proteinExistence type="predicted"/>
<keyword evidence="1" id="KW-1133">Transmembrane helix</keyword>
<sequence length="87" mass="10086">MPVWLCPSIQISLLPFFSIVLCSLFSGRLPHHPTISFWAFLFFAFLWDSIVTISLLFLHRFVSAHVPAMTVFDFSQILQCHNLHLTH</sequence>
<dbReference type="AlphaFoldDB" id="A0A9N9X8N3"/>
<keyword evidence="3" id="KW-1185">Reference proteome</keyword>
<dbReference type="EMBL" id="OU898277">
    <property type="protein sequence ID" value="CAG9829301.1"/>
    <property type="molecule type" value="Genomic_DNA"/>
</dbReference>